<organism evidence="1 2">
    <name type="scientific">Phytophthora boehmeriae</name>
    <dbReference type="NCBI Taxonomy" id="109152"/>
    <lineage>
        <taxon>Eukaryota</taxon>
        <taxon>Sar</taxon>
        <taxon>Stramenopiles</taxon>
        <taxon>Oomycota</taxon>
        <taxon>Peronosporomycetes</taxon>
        <taxon>Peronosporales</taxon>
        <taxon>Peronosporaceae</taxon>
        <taxon>Phytophthora</taxon>
    </lineage>
</organism>
<dbReference type="EMBL" id="JAGDFL010000198">
    <property type="protein sequence ID" value="KAG7395599.1"/>
    <property type="molecule type" value="Genomic_DNA"/>
</dbReference>
<accession>A0A8T1WUW6</accession>
<evidence type="ECO:0000313" key="1">
    <source>
        <dbReference type="EMBL" id="KAG7395599.1"/>
    </source>
</evidence>
<dbReference type="OrthoDB" id="381190at2759"/>
<keyword evidence="2" id="KW-1185">Reference proteome</keyword>
<evidence type="ECO:0000313" key="2">
    <source>
        <dbReference type="Proteomes" id="UP000693981"/>
    </source>
</evidence>
<name>A0A8T1WUW6_9STRA</name>
<comment type="caution">
    <text evidence="1">The sequence shown here is derived from an EMBL/GenBank/DDBJ whole genome shotgun (WGS) entry which is preliminary data.</text>
</comment>
<protein>
    <submittedName>
        <fullName evidence="1">Uncharacterized protein</fullName>
    </submittedName>
</protein>
<dbReference type="Proteomes" id="UP000693981">
    <property type="component" value="Unassembled WGS sequence"/>
</dbReference>
<reference evidence="1" key="1">
    <citation type="submission" date="2021-02" db="EMBL/GenBank/DDBJ databases">
        <authorList>
            <person name="Palmer J.M."/>
        </authorList>
    </citation>
    <scope>NUCLEOTIDE SEQUENCE</scope>
    <source>
        <strain evidence="1">SCRP23</strain>
    </source>
</reference>
<sequence length="113" mass="12494">MRTSRTSTSASAVAHTSEEEAVDTQFELQFNPLVALQSLISADVLPNKQRVKAAQQLENYFRTLVRTPGLLLSYEPYLPLVTEIMVTPVKGAQELQTSVLSMLQTLSSHNPYG</sequence>
<gene>
    <name evidence="1" type="ORF">PHYBOEH_003436</name>
</gene>
<proteinExistence type="predicted"/>
<dbReference type="AlphaFoldDB" id="A0A8T1WUW6"/>